<proteinExistence type="predicted"/>
<dbReference type="Proteomes" id="UP000315131">
    <property type="component" value="Unassembled WGS sequence"/>
</dbReference>
<reference evidence="1 2" key="1">
    <citation type="submission" date="2019-06" db="EMBL/GenBank/DDBJ databases">
        <title>Gramella sabulilitoris sp. nov., isolated from a marine sand.</title>
        <authorList>
            <person name="Yoon J.-H."/>
        </authorList>
    </citation>
    <scope>NUCLEOTIDE SEQUENCE [LARGE SCALE GENOMIC DNA]</scope>
    <source>
        <strain evidence="1 2">HSMS-1</strain>
    </source>
</reference>
<dbReference type="AlphaFoldDB" id="A0A550I744"/>
<dbReference type="RefSeq" id="WP_143409569.1">
    <property type="nucleotide sequence ID" value="NZ_VHSF01000001.1"/>
</dbReference>
<name>A0A550I744_9FLAO</name>
<dbReference type="OrthoDB" id="1452383at2"/>
<comment type="caution">
    <text evidence="1">The sequence shown here is derived from an EMBL/GenBank/DDBJ whole genome shotgun (WGS) entry which is preliminary data.</text>
</comment>
<dbReference type="PROSITE" id="PS51257">
    <property type="entry name" value="PROKAR_LIPOPROTEIN"/>
    <property type="match status" value="1"/>
</dbReference>
<sequence>MKLVHSKFSILALFLLFIVYSCEKESVLESDVEIENSQNSEDNINEPFSGFKIEYKGTVTSANQFIKDDKHLAEFVKQFNSGGTGKSSITSVKYDFEIDTSRVQLIETAHYKSYTFPIFRENSTRDTLENYVLTFYRDGTIRQYKIDYPVIYHQMMNMIFQAPELRLS</sequence>
<accession>A0A550I744</accession>
<evidence type="ECO:0000313" key="1">
    <source>
        <dbReference type="EMBL" id="TRO66790.1"/>
    </source>
</evidence>
<protein>
    <submittedName>
        <fullName evidence="1">Uncharacterized protein</fullName>
    </submittedName>
</protein>
<gene>
    <name evidence="1" type="ORF">FGM01_02550</name>
</gene>
<organism evidence="1 2">
    <name type="scientific">Christiangramia sabulilitoris</name>
    <dbReference type="NCBI Taxonomy" id="2583991"/>
    <lineage>
        <taxon>Bacteria</taxon>
        <taxon>Pseudomonadati</taxon>
        <taxon>Bacteroidota</taxon>
        <taxon>Flavobacteriia</taxon>
        <taxon>Flavobacteriales</taxon>
        <taxon>Flavobacteriaceae</taxon>
        <taxon>Christiangramia</taxon>
    </lineage>
</organism>
<dbReference type="EMBL" id="VHSF01000001">
    <property type="protein sequence ID" value="TRO66790.1"/>
    <property type="molecule type" value="Genomic_DNA"/>
</dbReference>
<evidence type="ECO:0000313" key="2">
    <source>
        <dbReference type="Proteomes" id="UP000315131"/>
    </source>
</evidence>
<keyword evidence="2" id="KW-1185">Reference proteome</keyword>